<gene>
    <name evidence="2" type="ORF">LG632_26360</name>
</gene>
<protein>
    <submittedName>
        <fullName evidence="2">Uncharacterized protein</fullName>
    </submittedName>
</protein>
<proteinExistence type="predicted"/>
<dbReference type="RefSeq" id="WP_226730044.1">
    <property type="nucleotide sequence ID" value="NZ_JAJAUY010000155.1"/>
</dbReference>
<keyword evidence="3" id="KW-1185">Reference proteome</keyword>
<evidence type="ECO:0000313" key="3">
    <source>
        <dbReference type="Proteomes" id="UP001199054"/>
    </source>
</evidence>
<dbReference type="Proteomes" id="UP001199054">
    <property type="component" value="Unassembled WGS sequence"/>
</dbReference>
<reference evidence="2 3" key="1">
    <citation type="submission" date="2021-10" db="EMBL/GenBank/DDBJ databases">
        <title>Streptomyces sp. strain SMC 277, a novel streptomycete isolated from soil.</title>
        <authorList>
            <person name="Chanama M."/>
        </authorList>
    </citation>
    <scope>NUCLEOTIDE SEQUENCE [LARGE SCALE GENOMIC DNA]</scope>
    <source>
        <strain evidence="2 3">SMC 277</strain>
    </source>
</reference>
<dbReference type="EMBL" id="JAJAUY010000155">
    <property type="protein sequence ID" value="MCB5182869.1"/>
    <property type="molecule type" value="Genomic_DNA"/>
</dbReference>
<name>A0ABS8BDZ3_9ACTN</name>
<feature type="compositionally biased region" description="Polar residues" evidence="1">
    <location>
        <begin position="7"/>
        <end position="18"/>
    </location>
</feature>
<comment type="caution">
    <text evidence="2">The sequence shown here is derived from an EMBL/GenBank/DDBJ whole genome shotgun (WGS) entry which is preliminary data.</text>
</comment>
<sequence>MALFRKTISQSELGANQTDADRQRHGRAYSAETGGWTETATDKPVAGTGTTDQDSSGARKWWQ</sequence>
<evidence type="ECO:0000256" key="1">
    <source>
        <dbReference type="SAM" id="MobiDB-lite"/>
    </source>
</evidence>
<evidence type="ECO:0000313" key="2">
    <source>
        <dbReference type="EMBL" id="MCB5182869.1"/>
    </source>
</evidence>
<organism evidence="2 3">
    <name type="scientific">Streptomyces antimicrobicus</name>
    <dbReference type="NCBI Taxonomy" id="2883108"/>
    <lineage>
        <taxon>Bacteria</taxon>
        <taxon>Bacillati</taxon>
        <taxon>Actinomycetota</taxon>
        <taxon>Actinomycetes</taxon>
        <taxon>Kitasatosporales</taxon>
        <taxon>Streptomycetaceae</taxon>
        <taxon>Streptomyces</taxon>
    </lineage>
</organism>
<accession>A0ABS8BDZ3</accession>
<feature type="region of interest" description="Disordered" evidence="1">
    <location>
        <begin position="1"/>
        <end position="63"/>
    </location>
</feature>